<reference evidence="2" key="2">
    <citation type="journal article" date="2022" name="Elife">
        <title>Obligate sexual reproduction of a homothallic fungus closely related to the Cryptococcus pathogenic species complex.</title>
        <authorList>
            <person name="Passer A.R."/>
            <person name="Clancey S.A."/>
            <person name="Shea T."/>
            <person name="David-Palma M."/>
            <person name="Averette A.F."/>
            <person name="Boekhout T."/>
            <person name="Porcel B.M."/>
            <person name="Nowrousian M."/>
            <person name="Cuomo C.A."/>
            <person name="Sun S."/>
            <person name="Heitman J."/>
            <person name="Coelho M.A."/>
        </authorList>
    </citation>
    <scope>NUCLEOTIDE SEQUENCE</scope>
    <source>
        <strain evidence="2">CBS 7841</strain>
    </source>
</reference>
<dbReference type="EMBL" id="CP143788">
    <property type="protein sequence ID" value="WVN89354.1"/>
    <property type="molecule type" value="Genomic_DNA"/>
</dbReference>
<organism evidence="2 3">
    <name type="scientific">Cryptococcus depauperatus CBS 7841</name>
    <dbReference type="NCBI Taxonomy" id="1295531"/>
    <lineage>
        <taxon>Eukaryota</taxon>
        <taxon>Fungi</taxon>
        <taxon>Dikarya</taxon>
        <taxon>Basidiomycota</taxon>
        <taxon>Agaricomycotina</taxon>
        <taxon>Tremellomycetes</taxon>
        <taxon>Tremellales</taxon>
        <taxon>Cryptococcaceae</taxon>
        <taxon>Cryptococcus</taxon>
    </lineage>
</organism>
<dbReference type="GO" id="GO:0010945">
    <property type="term" value="F:coenzyme A diphosphatase activity"/>
    <property type="evidence" value="ECO:0007669"/>
    <property type="project" value="InterPro"/>
</dbReference>
<reference evidence="2" key="3">
    <citation type="submission" date="2024-01" db="EMBL/GenBank/DDBJ databases">
        <authorList>
            <person name="Coelho M.A."/>
            <person name="David-Palma M."/>
            <person name="Shea T."/>
            <person name="Sun S."/>
            <person name="Cuomo C.A."/>
            <person name="Heitman J."/>
        </authorList>
    </citation>
    <scope>NUCLEOTIDE SEQUENCE</scope>
    <source>
        <strain evidence="2">CBS 7841</strain>
    </source>
</reference>
<dbReference type="InterPro" id="IPR015797">
    <property type="entry name" value="NUDIX_hydrolase-like_dom_sf"/>
</dbReference>
<evidence type="ECO:0000313" key="2">
    <source>
        <dbReference type="EMBL" id="WVN89354.1"/>
    </source>
</evidence>
<dbReference type="Gene3D" id="3.90.79.10">
    <property type="entry name" value="Nucleoside Triphosphate Pyrophosphohydrolase"/>
    <property type="match status" value="1"/>
</dbReference>
<feature type="domain" description="Nudix hydrolase" evidence="1">
    <location>
        <begin position="115"/>
        <end position="262"/>
    </location>
</feature>
<evidence type="ECO:0000259" key="1">
    <source>
        <dbReference type="PROSITE" id="PS51462"/>
    </source>
</evidence>
<dbReference type="PROSITE" id="PS51462">
    <property type="entry name" value="NUDIX"/>
    <property type="match status" value="1"/>
</dbReference>
<protein>
    <recommendedName>
        <fullName evidence="1">Nudix hydrolase domain-containing protein</fullName>
    </recommendedName>
</protein>
<dbReference type="GO" id="GO:0015938">
    <property type="term" value="P:coenzyme A catabolic process"/>
    <property type="evidence" value="ECO:0007669"/>
    <property type="project" value="TreeGrafter"/>
</dbReference>
<dbReference type="InterPro" id="IPR045121">
    <property type="entry name" value="CoAse"/>
</dbReference>
<dbReference type="KEGG" id="cdep:91088787"/>
<evidence type="ECO:0000313" key="3">
    <source>
        <dbReference type="Proteomes" id="UP000094043"/>
    </source>
</evidence>
<dbReference type="Proteomes" id="UP000094043">
    <property type="component" value="Chromosome 5"/>
</dbReference>
<accession>A0AAJ8JVT7</accession>
<dbReference type="AlphaFoldDB" id="A0AAJ8JVT7"/>
<dbReference type="CDD" id="cd03426">
    <property type="entry name" value="NUDIX_CoAse_Nudt7"/>
    <property type="match status" value="1"/>
</dbReference>
<dbReference type="RefSeq" id="XP_066070054.1">
    <property type="nucleotide sequence ID" value="XM_066213957.1"/>
</dbReference>
<name>A0AAJ8JVT7_9TREE</name>
<gene>
    <name evidence="2" type="ORF">L203_104577</name>
</gene>
<proteinExistence type="predicted"/>
<dbReference type="GeneID" id="91088787"/>
<reference evidence="2" key="1">
    <citation type="submission" date="2016-06" db="EMBL/GenBank/DDBJ databases">
        <authorList>
            <person name="Cuomo C."/>
            <person name="Litvintseva A."/>
            <person name="Heitman J."/>
            <person name="Chen Y."/>
            <person name="Sun S."/>
            <person name="Springer D."/>
            <person name="Dromer F."/>
            <person name="Young S."/>
            <person name="Zeng Q."/>
            <person name="Chapman S."/>
            <person name="Gujja S."/>
            <person name="Saif S."/>
            <person name="Birren B."/>
        </authorList>
    </citation>
    <scope>NUCLEOTIDE SEQUENCE</scope>
    <source>
        <strain evidence="2">CBS 7841</strain>
    </source>
</reference>
<dbReference type="InterPro" id="IPR000086">
    <property type="entry name" value="NUDIX_hydrolase_dom"/>
</dbReference>
<dbReference type="Pfam" id="PF00293">
    <property type="entry name" value="NUDIX"/>
    <property type="match status" value="1"/>
</dbReference>
<dbReference type="SUPFAM" id="SSF55811">
    <property type="entry name" value="Nudix"/>
    <property type="match status" value="1"/>
</dbReference>
<sequence length="366" mass="41151">MLTNCISFVALEKKGLQIDRTLAGYSIHIATCTFKQHFQRNSCYFPNQVFNWFFYGHPTYRMTVDKHVKTPGEWESLEDRGLLDSELKELSEESLNCLKRLVNHEPESVPDFGIVKQAAVLVLLFQPSHSDKLHVLLTTRARTLRRHPLQTALPGGKVDADDLDAIHTARREAWEEVNLPIQHPSIHFLTTLEPVMTILPLAAHIKNHIIVIPVVCFLSDLTLLTQLHPNPDEVDAIFTHPLKGCHTGTLEGKDTQGLVDRGGEWWPHEEKFHSIEDRIGTTGGYRMHVSLTADILIHAASVAYGSPPSFSHFAPNQPPFSSAISNVVLELPDVIDKSTSASMLEDSHQTVEWGGTEIRQAYLNRE</sequence>
<dbReference type="PANTHER" id="PTHR12992">
    <property type="entry name" value="NUDIX HYDROLASE"/>
    <property type="match status" value="1"/>
</dbReference>
<keyword evidence="3" id="KW-1185">Reference proteome</keyword>
<dbReference type="PANTHER" id="PTHR12992:SF45">
    <property type="entry name" value="NUDIX HYDROLASE DOMAIN-CONTAINING PROTEIN"/>
    <property type="match status" value="1"/>
</dbReference>